<name>A0A336N7I2_AGGAP</name>
<dbReference type="Pfam" id="PF00581">
    <property type="entry name" value="Rhodanese"/>
    <property type="match status" value="1"/>
</dbReference>
<dbReference type="InterPro" id="IPR001763">
    <property type="entry name" value="Rhodanese-like_dom"/>
</dbReference>
<dbReference type="CDD" id="cd01444">
    <property type="entry name" value="GlpE_ST"/>
    <property type="match status" value="1"/>
</dbReference>
<comment type="function">
    <text evidence="3">Transferase that catalyzes the transfer of sulfur from thiosulfate to thiophilic acceptors such as cyanide or dithiols. May function in a CysM-independent thiosulfate assimilation pathway by catalyzing the conversion of thiosulfate to sulfite, which can then be used for L-cysteine biosynthesis.</text>
</comment>
<dbReference type="NCBIfam" id="NF001195">
    <property type="entry name" value="PRK00162.1"/>
    <property type="match status" value="1"/>
</dbReference>
<comment type="catalytic activity">
    <reaction evidence="3">
        <text>thiosulfate + hydrogen cyanide = thiocyanate + sulfite + 2 H(+)</text>
        <dbReference type="Rhea" id="RHEA:16881"/>
        <dbReference type="ChEBI" id="CHEBI:15378"/>
        <dbReference type="ChEBI" id="CHEBI:17359"/>
        <dbReference type="ChEBI" id="CHEBI:18022"/>
        <dbReference type="ChEBI" id="CHEBI:18407"/>
        <dbReference type="ChEBI" id="CHEBI:33542"/>
        <dbReference type="EC" id="2.8.1.1"/>
    </reaction>
</comment>
<evidence type="ECO:0000313" key="6">
    <source>
        <dbReference type="Proteomes" id="UP000253728"/>
    </source>
</evidence>
<gene>
    <name evidence="3 5" type="primary">glpE</name>
    <name evidence="5" type="ORF">NCTC5908_02003</name>
</gene>
<dbReference type="AlphaFoldDB" id="A0A336N7I2"/>
<comment type="catalytic activity">
    <reaction evidence="3">
        <text>thiosulfate + [thioredoxin]-dithiol = [thioredoxin]-disulfide + hydrogen sulfide + sulfite + 2 H(+)</text>
        <dbReference type="Rhea" id="RHEA:83859"/>
        <dbReference type="Rhea" id="RHEA-COMP:10698"/>
        <dbReference type="Rhea" id="RHEA-COMP:10700"/>
        <dbReference type="ChEBI" id="CHEBI:15378"/>
        <dbReference type="ChEBI" id="CHEBI:17359"/>
        <dbReference type="ChEBI" id="CHEBI:29919"/>
        <dbReference type="ChEBI" id="CHEBI:29950"/>
        <dbReference type="ChEBI" id="CHEBI:33542"/>
        <dbReference type="ChEBI" id="CHEBI:50058"/>
    </reaction>
</comment>
<dbReference type="GO" id="GO:0004792">
    <property type="term" value="F:thiosulfate-cyanide sulfurtransferase activity"/>
    <property type="evidence" value="ECO:0007669"/>
    <property type="project" value="UniProtKB-UniRule"/>
</dbReference>
<feature type="domain" description="Rhodanese" evidence="4">
    <location>
        <begin position="18"/>
        <end position="106"/>
    </location>
</feature>
<evidence type="ECO:0000256" key="2">
    <source>
        <dbReference type="ARBA" id="ARBA00022679"/>
    </source>
</evidence>
<sequence>MTEFIEITPQQAWEMLQNDEDAVLADVRYAQTFSYAHPKGAFNLTELSWPNFEASYNYDQPIILSCYHGISSRNVAAFLLRHGYEKVYSLQGGFAAWEKAKLPLDTGY</sequence>
<dbReference type="InterPro" id="IPR050229">
    <property type="entry name" value="GlpE_sulfurtransferase"/>
</dbReference>
<evidence type="ECO:0000259" key="4">
    <source>
        <dbReference type="PROSITE" id="PS50206"/>
    </source>
</evidence>
<dbReference type="PANTHER" id="PTHR43031:SF6">
    <property type="entry name" value="THIOSULFATE SULFURTRANSFERASE GLPE"/>
    <property type="match status" value="1"/>
</dbReference>
<dbReference type="PANTHER" id="PTHR43031">
    <property type="entry name" value="FAD-DEPENDENT OXIDOREDUCTASE"/>
    <property type="match status" value="1"/>
</dbReference>
<protein>
    <recommendedName>
        <fullName evidence="3">Thiosulfate sulfurtransferase GlpE</fullName>
        <ecNumber evidence="3">2.8.1.1</ecNumber>
    </recommendedName>
</protein>
<feature type="active site" description="Cysteine persulfide intermediate" evidence="3">
    <location>
        <position position="66"/>
    </location>
</feature>
<dbReference type="HAMAP" id="MF_01009">
    <property type="entry name" value="Thiosulf_sulfurtr"/>
    <property type="match status" value="1"/>
</dbReference>
<dbReference type="EC" id="2.8.1.1" evidence="3"/>
<dbReference type="Gene3D" id="3.40.250.10">
    <property type="entry name" value="Rhodanese-like domain"/>
    <property type="match status" value="1"/>
</dbReference>
<dbReference type="PROSITE" id="PS50206">
    <property type="entry name" value="RHODANESE_3"/>
    <property type="match status" value="1"/>
</dbReference>
<dbReference type="GO" id="GO:0103041">
    <property type="term" value="F:thiosulfate-thioredoxin sulfurtransferase activity"/>
    <property type="evidence" value="ECO:0007669"/>
    <property type="project" value="RHEA"/>
</dbReference>
<keyword evidence="1 3" id="KW-0963">Cytoplasm</keyword>
<comment type="similarity">
    <text evidence="3">Belongs to the GlpE family.</text>
</comment>
<dbReference type="InterPro" id="IPR023695">
    <property type="entry name" value="Thiosulf_sulfurTrfase"/>
</dbReference>
<comment type="subcellular location">
    <subcellularLocation>
        <location evidence="3">Cytoplasm</location>
    </subcellularLocation>
</comment>
<dbReference type="EMBL" id="UFSP01000003">
    <property type="protein sequence ID" value="SSZ30181.1"/>
    <property type="molecule type" value="Genomic_DNA"/>
</dbReference>
<evidence type="ECO:0000313" key="5">
    <source>
        <dbReference type="EMBL" id="SSZ30181.1"/>
    </source>
</evidence>
<dbReference type="InterPro" id="IPR036873">
    <property type="entry name" value="Rhodanese-like_dom_sf"/>
</dbReference>
<evidence type="ECO:0000256" key="3">
    <source>
        <dbReference type="HAMAP-Rule" id="MF_01009"/>
    </source>
</evidence>
<dbReference type="GO" id="GO:0005737">
    <property type="term" value="C:cytoplasm"/>
    <property type="evidence" value="ECO:0007669"/>
    <property type="project" value="UniProtKB-SubCell"/>
</dbReference>
<organism evidence="5 6">
    <name type="scientific">Aggregatibacter aphrophilus</name>
    <name type="common">Haemophilus aphrophilus</name>
    <dbReference type="NCBI Taxonomy" id="732"/>
    <lineage>
        <taxon>Bacteria</taxon>
        <taxon>Pseudomonadati</taxon>
        <taxon>Pseudomonadota</taxon>
        <taxon>Gammaproteobacteria</taxon>
        <taxon>Pasteurellales</taxon>
        <taxon>Pasteurellaceae</taxon>
        <taxon>Aggregatibacter</taxon>
    </lineage>
</organism>
<accession>A0A336N7I2</accession>
<dbReference type="SUPFAM" id="SSF52821">
    <property type="entry name" value="Rhodanese/Cell cycle control phosphatase"/>
    <property type="match status" value="1"/>
</dbReference>
<dbReference type="SMART" id="SM00450">
    <property type="entry name" value="RHOD"/>
    <property type="match status" value="1"/>
</dbReference>
<proteinExistence type="inferred from homology"/>
<dbReference type="GeneID" id="49635473"/>
<dbReference type="Proteomes" id="UP000253728">
    <property type="component" value="Unassembled WGS sequence"/>
</dbReference>
<dbReference type="STRING" id="732.ADJ80_04260"/>
<reference evidence="5 6" key="1">
    <citation type="submission" date="2018-06" db="EMBL/GenBank/DDBJ databases">
        <authorList>
            <consortium name="Pathogen Informatics"/>
            <person name="Doyle S."/>
        </authorList>
    </citation>
    <scope>NUCLEOTIDE SEQUENCE [LARGE SCALE GENOMIC DNA]</scope>
    <source>
        <strain evidence="5 6">NCTC5908</strain>
    </source>
</reference>
<keyword evidence="2 3" id="KW-0808">Transferase</keyword>
<dbReference type="RefSeq" id="WP_005704982.1">
    <property type="nucleotide sequence ID" value="NZ_MAQF01000029.1"/>
</dbReference>
<evidence type="ECO:0000256" key="1">
    <source>
        <dbReference type="ARBA" id="ARBA00022490"/>
    </source>
</evidence>